<dbReference type="AlphaFoldDB" id="A0AAD9KKT3"/>
<accession>A0AAD9KKT3</accession>
<dbReference type="SUPFAM" id="SSF82895">
    <property type="entry name" value="TSP-1 type 1 repeat"/>
    <property type="match status" value="1"/>
</dbReference>
<comment type="caution">
    <text evidence="1">The sequence shown here is derived from an EMBL/GenBank/DDBJ whole genome shotgun (WGS) entry which is preliminary data.</text>
</comment>
<dbReference type="SUPFAM" id="SSF49899">
    <property type="entry name" value="Concanavalin A-like lectins/glucanases"/>
    <property type="match status" value="1"/>
</dbReference>
<dbReference type="Gene3D" id="2.60.120.200">
    <property type="match status" value="1"/>
</dbReference>
<proteinExistence type="predicted"/>
<dbReference type="InterPro" id="IPR013320">
    <property type="entry name" value="ConA-like_dom_sf"/>
</dbReference>
<dbReference type="InterPro" id="IPR036383">
    <property type="entry name" value="TSP1_rpt_sf"/>
</dbReference>
<dbReference type="InterPro" id="IPR000884">
    <property type="entry name" value="TSP1_rpt"/>
</dbReference>
<dbReference type="PROSITE" id="PS50092">
    <property type="entry name" value="TSP1"/>
    <property type="match status" value="1"/>
</dbReference>
<protein>
    <submittedName>
        <fullName evidence="1">Uncharacterized protein</fullName>
    </submittedName>
</protein>
<evidence type="ECO:0000313" key="1">
    <source>
        <dbReference type="EMBL" id="KAK2173388.1"/>
    </source>
</evidence>
<dbReference type="Proteomes" id="UP001209878">
    <property type="component" value="Unassembled WGS sequence"/>
</dbReference>
<reference evidence="1" key="1">
    <citation type="journal article" date="2023" name="Mol. Biol. Evol.">
        <title>Third-Generation Sequencing Reveals the Adaptive Role of the Epigenome in Three Deep-Sea Polychaetes.</title>
        <authorList>
            <person name="Perez M."/>
            <person name="Aroh O."/>
            <person name="Sun Y."/>
            <person name="Lan Y."/>
            <person name="Juniper S.K."/>
            <person name="Young C.R."/>
            <person name="Angers B."/>
            <person name="Qian P.Y."/>
        </authorList>
    </citation>
    <scope>NUCLEOTIDE SEQUENCE</scope>
    <source>
        <strain evidence="1">R07B-5</strain>
    </source>
</reference>
<name>A0AAD9KKT3_RIDPI</name>
<keyword evidence="2" id="KW-1185">Reference proteome</keyword>
<sequence length="560" mass="63099">MHTENNDIFIALSTLTLQPVTEVAVAWGDRNLWSECKCDQKKTRSRVCETPPCSGPEVESRACTCAPIDCSLCRSSGFVGDTCFYHCVKVGDLWTATQQCCNPCEVWDDYRKTCVSNASDPDCTFVLPANPSAAALPLKDMITCITFNQPDPYGIKRGQWVKVFKVLIETDHNIWNVSGNCGYFDSTNKAHLEIPYFTGNQFSQFSFRDDRRKTMKTFVLLTLLAQVLFVAANYGEWQDWSECECGETQYRLRSCTSPPCTGPSQESRPCLPRGALPNLCNGVCYGAGCSMGYVHDPCLDSCFYHCVKINGLWTATRQCCNPCERWDRQLLTCVRNSSDPECTYNPSTSAPASSLRRRGTNLRRCVWRRDRDQYYLLNVRGNCGYFNSSKKAHLEIPYFAGNQFSQFAFSFWYRRTPDVQGYMGLVGNGNSESGSTIKLLSVKNSNCGGFATEDMPDKGKYRMDAPDGEWHMYTMSYDGTHVFYYLDNVFAYNVSMTGSTIMKQCPMTTGSFLNDDFFDGYMDSSVQQRGRVLPAVETATTPTYDMPIFRAASHPIRKAS</sequence>
<gene>
    <name evidence="1" type="ORF">NP493_879g01036</name>
</gene>
<organism evidence="1 2">
    <name type="scientific">Ridgeia piscesae</name>
    <name type="common">Tubeworm</name>
    <dbReference type="NCBI Taxonomy" id="27915"/>
    <lineage>
        <taxon>Eukaryota</taxon>
        <taxon>Metazoa</taxon>
        <taxon>Spiralia</taxon>
        <taxon>Lophotrochozoa</taxon>
        <taxon>Annelida</taxon>
        <taxon>Polychaeta</taxon>
        <taxon>Sedentaria</taxon>
        <taxon>Canalipalpata</taxon>
        <taxon>Sabellida</taxon>
        <taxon>Siboglinidae</taxon>
        <taxon>Ridgeia</taxon>
    </lineage>
</organism>
<dbReference type="EMBL" id="JAODUO010000879">
    <property type="protein sequence ID" value="KAK2173388.1"/>
    <property type="molecule type" value="Genomic_DNA"/>
</dbReference>
<evidence type="ECO:0000313" key="2">
    <source>
        <dbReference type="Proteomes" id="UP001209878"/>
    </source>
</evidence>